<gene>
    <name evidence="1" type="ORF">BWK62_01480</name>
</gene>
<name>A0A246GDZ6_9FLAO</name>
<sequence>MMINTSKIAIITTVINWDLYDKSSQYFPNHTDKYVIDGTEGMHGIDSIYYMMKKFQNLDYDWLIMVDEDVLFLESNGVFEIIEYMHAKNYIVCGVRDGGEIGIRSFSPYVINTFFSIINLKKLKVIWDKEEVSKNQYFITNEFKDELSGLKEMFDEESLYEPYYRFYFWLRRKGEKILFLNAETPFEDKITTLVSTPNNINLLFHTWYARAYGNNEKHTKRIDKIFDLLYFNNTKEEKIVVWKDRTYFLRKFFRKVKKRIQMRLEKNYIICRY</sequence>
<evidence type="ECO:0000313" key="1">
    <source>
        <dbReference type="EMBL" id="OWP79622.1"/>
    </source>
</evidence>
<organism evidence="1 2">
    <name type="scientific">Flavobacterium columnare</name>
    <dbReference type="NCBI Taxonomy" id="996"/>
    <lineage>
        <taxon>Bacteria</taxon>
        <taxon>Pseudomonadati</taxon>
        <taxon>Bacteroidota</taxon>
        <taxon>Flavobacteriia</taxon>
        <taxon>Flavobacteriales</taxon>
        <taxon>Flavobacteriaceae</taxon>
        <taxon>Flavobacterium</taxon>
    </lineage>
</organism>
<dbReference type="AlphaFoldDB" id="A0A246GDZ6"/>
<proteinExistence type="predicted"/>
<evidence type="ECO:0008006" key="3">
    <source>
        <dbReference type="Google" id="ProtNLM"/>
    </source>
</evidence>
<accession>A0A246GDZ6</accession>
<reference evidence="1 2" key="1">
    <citation type="journal article" date="2017" name="Infect. Genet. Evol.">
        <title>Comparative genome analysis of fish pathogen Flavobacterium columnare reveals extensive sequence diversity within the species.</title>
        <authorList>
            <person name="Kayansamruaj P."/>
            <person name="Dong H.T."/>
            <person name="Hirono I."/>
            <person name="Kondo H."/>
            <person name="Senapin S."/>
            <person name="Rodkhum C."/>
        </authorList>
    </citation>
    <scope>NUCLEOTIDE SEQUENCE [LARGE SCALE GENOMIC DNA]</scope>
    <source>
        <strain evidence="1 2">1214</strain>
    </source>
</reference>
<dbReference type="EMBL" id="MTCY01000002">
    <property type="protein sequence ID" value="OWP79622.1"/>
    <property type="molecule type" value="Genomic_DNA"/>
</dbReference>
<evidence type="ECO:0000313" key="2">
    <source>
        <dbReference type="Proteomes" id="UP000198034"/>
    </source>
</evidence>
<comment type="caution">
    <text evidence="1">The sequence shown here is derived from an EMBL/GenBank/DDBJ whole genome shotgun (WGS) entry which is preliminary data.</text>
</comment>
<dbReference type="Proteomes" id="UP000198034">
    <property type="component" value="Unassembled WGS sequence"/>
</dbReference>
<protein>
    <recommendedName>
        <fullName evidence="3">Nucleotide-diphospho-sugar transferase domain-containing protein</fullName>
    </recommendedName>
</protein>